<accession>A0AAG5D0M9</accession>
<organism evidence="1 2">
    <name type="scientific">Anopheles atroparvus</name>
    <name type="common">European mosquito</name>
    <dbReference type="NCBI Taxonomy" id="41427"/>
    <lineage>
        <taxon>Eukaryota</taxon>
        <taxon>Metazoa</taxon>
        <taxon>Ecdysozoa</taxon>
        <taxon>Arthropoda</taxon>
        <taxon>Hexapoda</taxon>
        <taxon>Insecta</taxon>
        <taxon>Pterygota</taxon>
        <taxon>Neoptera</taxon>
        <taxon>Endopterygota</taxon>
        <taxon>Diptera</taxon>
        <taxon>Nematocera</taxon>
        <taxon>Culicoidea</taxon>
        <taxon>Culicidae</taxon>
        <taxon>Anophelinae</taxon>
        <taxon>Anopheles</taxon>
    </lineage>
</organism>
<dbReference type="AlphaFoldDB" id="A0AAG5D0M9"/>
<evidence type="ECO:0000313" key="1">
    <source>
        <dbReference type="EnsemblMetazoa" id="ENSAATROPP004787"/>
    </source>
</evidence>
<reference evidence="1" key="1">
    <citation type="submission" date="2024-04" db="UniProtKB">
        <authorList>
            <consortium name="EnsemblMetazoa"/>
        </authorList>
    </citation>
    <scope>IDENTIFICATION</scope>
    <source>
        <strain evidence="1">EBRO</strain>
    </source>
</reference>
<evidence type="ECO:0000313" key="2">
    <source>
        <dbReference type="Proteomes" id="UP000075880"/>
    </source>
</evidence>
<dbReference type="Proteomes" id="UP000075880">
    <property type="component" value="Unassembled WGS sequence"/>
</dbReference>
<keyword evidence="2" id="KW-1185">Reference proteome</keyword>
<name>A0AAG5D0M9_ANOAO</name>
<dbReference type="EnsemblMetazoa" id="ENSAATROPT005091">
    <property type="protein sequence ID" value="ENSAATROPP004787"/>
    <property type="gene ID" value="ENSAATROPG004061"/>
</dbReference>
<sequence length="41" mass="4702">MYCIPCVTIASLCYNLEKQNQLVAATKRVIKHQMFESLPSE</sequence>
<proteinExistence type="predicted"/>
<protein>
    <submittedName>
        <fullName evidence="1">Uncharacterized protein</fullName>
    </submittedName>
</protein>